<evidence type="ECO:0000313" key="1">
    <source>
        <dbReference type="EMBL" id="CVK15268.1"/>
    </source>
</evidence>
<protein>
    <submittedName>
        <fullName evidence="1">Uncharacterized protein</fullName>
    </submittedName>
</protein>
<accession>A0A0X3AN31</accession>
<evidence type="ECO:0000313" key="2">
    <source>
        <dbReference type="Proteomes" id="UP000182761"/>
    </source>
</evidence>
<dbReference type="Proteomes" id="UP000182761">
    <property type="component" value="Unassembled WGS sequence"/>
</dbReference>
<sequence length="224" mass="26821">MKLIIIFFLFWSVYTYSQMELDHQNATILFEIKKDTRGKYVKRSFKDLASGSVYEMEANPDKFSYEVREDVLQYLKKRTQKKFNIKDLHGAWTLKSVSDYSGKNFDQWINYEINETLEFNYLTHLFIKKPFSTNDSYTGCFAFDKKSGLLMTESISELSKILFPKNETDKLPKTCIKSEYNPIKDSFYLYKLDSDHMIIYMFIPINKDSEFYRTIFLNYIKVHY</sequence>
<dbReference type="STRING" id="1586267.GCA_001418685_00080"/>
<proteinExistence type="predicted"/>
<dbReference type="RefSeq" id="WP_055424506.1">
    <property type="nucleotide sequence ID" value="NZ_FCOR01000001.1"/>
</dbReference>
<dbReference type="EMBL" id="FCOR01000001">
    <property type="protein sequence ID" value="CVK15268.1"/>
    <property type="molecule type" value="Genomic_DNA"/>
</dbReference>
<gene>
    <name evidence="1" type="ORF">Ga0061079_10180</name>
</gene>
<organism evidence="1 2">
    <name type="scientific">Apibacter mensalis</name>
    <dbReference type="NCBI Taxonomy" id="1586267"/>
    <lineage>
        <taxon>Bacteria</taxon>
        <taxon>Pseudomonadati</taxon>
        <taxon>Bacteroidota</taxon>
        <taxon>Flavobacteriia</taxon>
        <taxon>Flavobacteriales</taxon>
        <taxon>Weeksellaceae</taxon>
        <taxon>Apibacter</taxon>
    </lineage>
</organism>
<dbReference type="AlphaFoldDB" id="A0A0X3AN31"/>
<name>A0A0X3AN31_9FLAO</name>
<reference evidence="1 2" key="1">
    <citation type="submission" date="2016-01" db="EMBL/GenBank/DDBJ databases">
        <authorList>
            <person name="McClelland M."/>
            <person name="Jain A."/>
            <person name="Saraogi P."/>
            <person name="Mendelson R."/>
            <person name="Westerman R."/>
            <person name="SanMiguel P."/>
            <person name="Csonka L."/>
        </authorList>
    </citation>
    <scope>NUCLEOTIDE SEQUENCE [LARGE SCALE GENOMIC DNA]</scope>
    <source>
        <strain evidence="1 2">R-53146</strain>
    </source>
</reference>
<keyword evidence="2" id="KW-1185">Reference proteome</keyword>